<organism evidence="3 4">
    <name type="scientific">Streptomyces chumphonensis</name>
    <dbReference type="NCBI Taxonomy" id="1214925"/>
    <lineage>
        <taxon>Bacteria</taxon>
        <taxon>Bacillati</taxon>
        <taxon>Actinomycetota</taxon>
        <taxon>Actinomycetes</taxon>
        <taxon>Kitasatosporales</taxon>
        <taxon>Streptomycetaceae</taxon>
        <taxon>Streptomyces</taxon>
    </lineage>
</organism>
<sequence length="195" mass="20162">MGQPVNRKLALVLSTGAVLAMTMTGCGDDTDAETRAWAEKVCGEVEPQVEKIQNANETIAEASEADATSAEVQEADSAAFQQLSEAYGSLADAIDEAGDPPVDDGAELRENAVGELNDISTAYAGLKKRIDGLDTEDQSAFADGLAGIAEELQQLGRSGDEALNTLQSGELGQAISEQEGCQRPVTASPEASGDA</sequence>
<evidence type="ECO:0000313" key="4">
    <source>
        <dbReference type="Proteomes" id="UP000632289"/>
    </source>
</evidence>
<feature type="chain" id="PRO_5038569934" evidence="2">
    <location>
        <begin position="21"/>
        <end position="195"/>
    </location>
</feature>
<proteinExistence type="predicted"/>
<evidence type="ECO:0000256" key="1">
    <source>
        <dbReference type="SAM" id="MobiDB-lite"/>
    </source>
</evidence>
<evidence type="ECO:0000313" key="3">
    <source>
        <dbReference type="EMBL" id="MBD3932099.1"/>
    </source>
</evidence>
<gene>
    <name evidence="3" type="ORF">IF129_11110</name>
</gene>
<keyword evidence="2" id="KW-0732">Signal</keyword>
<dbReference type="AlphaFoldDB" id="A0A927ICY0"/>
<accession>A0A927ICY0</accession>
<comment type="caution">
    <text evidence="3">The sequence shown here is derived from an EMBL/GenBank/DDBJ whole genome shotgun (WGS) entry which is preliminary data.</text>
</comment>
<dbReference type="PROSITE" id="PS51257">
    <property type="entry name" value="PROKAR_LIPOPROTEIN"/>
    <property type="match status" value="1"/>
</dbReference>
<evidence type="ECO:0000256" key="2">
    <source>
        <dbReference type="SAM" id="SignalP"/>
    </source>
</evidence>
<feature type="signal peptide" evidence="2">
    <location>
        <begin position="1"/>
        <end position="20"/>
    </location>
</feature>
<keyword evidence="4" id="KW-1185">Reference proteome</keyword>
<feature type="region of interest" description="Disordered" evidence="1">
    <location>
        <begin position="159"/>
        <end position="195"/>
    </location>
</feature>
<dbReference type="Proteomes" id="UP000632289">
    <property type="component" value="Unassembled WGS sequence"/>
</dbReference>
<protein>
    <submittedName>
        <fullName evidence="3">Small secreted protein</fullName>
    </submittedName>
</protein>
<reference evidence="3" key="1">
    <citation type="submission" date="2020-09" db="EMBL/GenBank/DDBJ databases">
        <title>Secondary metabolite and genome analysis of marine Streptomyces chumphonensis KK1-2T.</title>
        <authorList>
            <person name="Phongsopitanun W."/>
            <person name="Kanchanasin P."/>
            <person name="Pittayakhajonwut P."/>
            <person name="Suwanborirux K."/>
            <person name="Tanasupawat S."/>
        </authorList>
    </citation>
    <scope>NUCLEOTIDE SEQUENCE</scope>
    <source>
        <strain evidence="3">KK1-2</strain>
    </source>
</reference>
<name>A0A927ICY0_9ACTN</name>
<dbReference type="EMBL" id="JACXYU010000004">
    <property type="protein sequence ID" value="MBD3932099.1"/>
    <property type="molecule type" value="Genomic_DNA"/>
</dbReference>